<dbReference type="InterPro" id="IPR014039">
    <property type="entry name" value="Transl_elong_EFTs/EF1B_dimer"/>
</dbReference>
<dbReference type="GO" id="GO:0005737">
    <property type="term" value="C:cytoplasm"/>
    <property type="evidence" value="ECO:0007669"/>
    <property type="project" value="UniProtKB-SubCell"/>
</dbReference>
<keyword evidence="4 6" id="KW-0648">Protein biosynthesis</keyword>
<evidence type="ECO:0000256" key="3">
    <source>
        <dbReference type="ARBA" id="ARBA00022768"/>
    </source>
</evidence>
<organism evidence="8 9">
    <name type="scientific">Propionimicrobium lymphophilum ACS-093-V-SCH5</name>
    <dbReference type="NCBI Taxonomy" id="883161"/>
    <lineage>
        <taxon>Bacteria</taxon>
        <taxon>Bacillati</taxon>
        <taxon>Actinomycetota</taxon>
        <taxon>Actinomycetes</taxon>
        <taxon>Propionibacteriales</taxon>
        <taxon>Propionibacteriaceae</taxon>
        <taxon>Propionimicrobium</taxon>
    </lineage>
</organism>
<comment type="function">
    <text evidence="5 6">Associates with the EF-Tu.GDP complex and induces the exchange of GDP to GTP. It remains bound to the aminoacyl-tRNA.EF-Tu.GTP complex up to the GTP hydrolysis stage on the ribosome.</text>
</comment>
<dbReference type="Pfam" id="PF00889">
    <property type="entry name" value="EF_TS"/>
    <property type="match status" value="1"/>
</dbReference>
<dbReference type="PANTHER" id="PTHR11741:SF0">
    <property type="entry name" value="ELONGATION FACTOR TS, MITOCHONDRIAL"/>
    <property type="match status" value="1"/>
</dbReference>
<dbReference type="FunFam" id="1.10.8.10:FF:000001">
    <property type="entry name" value="Elongation factor Ts"/>
    <property type="match status" value="1"/>
</dbReference>
<dbReference type="AlphaFoldDB" id="S2W0V9"/>
<proteinExistence type="inferred from homology"/>
<evidence type="ECO:0000259" key="7">
    <source>
        <dbReference type="Pfam" id="PF00889"/>
    </source>
</evidence>
<dbReference type="PANTHER" id="PTHR11741">
    <property type="entry name" value="ELONGATION FACTOR TS"/>
    <property type="match status" value="1"/>
</dbReference>
<dbReference type="EMBL" id="AGZR01000005">
    <property type="protein sequence ID" value="EPD33418.1"/>
    <property type="molecule type" value="Genomic_DNA"/>
</dbReference>
<sequence>MAISVADIKKLRDMTGAGMMDAKKALTEADGDIEAAVEVLRVRGAAKAAKRTDRSADNGLVANEGNCLIQFGSETDFVAKSNDFVSLGDQIVKAAESVKANSPEEVLELDLGGETIQTRIEDLRNRIGEKIELAKVATFEDPTHVYLHRRDPNLPPQVGVMVQYEGDDVDFVHQVAMQIASMRPDYLSREDIPAEVIEREERIATETAQEEGKPEKIIPRIVEGRVNAFVKDFTLLEQASLLDDKKTVGQLAKENGVTIKKFVRFSVGG</sequence>
<evidence type="ECO:0000256" key="1">
    <source>
        <dbReference type="ARBA" id="ARBA00005532"/>
    </source>
</evidence>
<dbReference type="SUPFAM" id="SSF54713">
    <property type="entry name" value="Elongation factor Ts (EF-Ts), dimerisation domain"/>
    <property type="match status" value="2"/>
</dbReference>
<feature type="domain" description="Translation elongation factor EFTs/EF1B dimerisation" evidence="7">
    <location>
        <begin position="68"/>
        <end position="268"/>
    </location>
</feature>
<dbReference type="InterPro" id="IPR018101">
    <property type="entry name" value="Transl_elong_Ts_CS"/>
</dbReference>
<keyword evidence="6" id="KW-0963">Cytoplasm</keyword>
<dbReference type="PROSITE" id="PS01126">
    <property type="entry name" value="EF_TS_1"/>
    <property type="match status" value="1"/>
</dbReference>
<name>S2W0V9_9ACTN</name>
<dbReference type="HAMAP" id="MF_00050">
    <property type="entry name" value="EF_Ts"/>
    <property type="match status" value="1"/>
</dbReference>
<dbReference type="CDD" id="cd14275">
    <property type="entry name" value="UBA_EF-Ts"/>
    <property type="match status" value="1"/>
</dbReference>
<comment type="caution">
    <text evidence="8">The sequence shown here is derived from an EMBL/GenBank/DDBJ whole genome shotgun (WGS) entry which is preliminary data.</text>
</comment>
<gene>
    <name evidence="6" type="primary">tsf</name>
    <name evidence="8" type="ORF">HMPREF9306_00958</name>
</gene>
<comment type="similarity">
    <text evidence="1 6">Belongs to the EF-Ts family.</text>
</comment>
<keyword evidence="3 6" id="KW-0251">Elongation factor</keyword>
<dbReference type="NCBIfam" id="TIGR00116">
    <property type="entry name" value="tsf"/>
    <property type="match status" value="1"/>
</dbReference>
<evidence type="ECO:0000256" key="5">
    <source>
        <dbReference type="ARBA" id="ARBA00025453"/>
    </source>
</evidence>
<dbReference type="GO" id="GO:0003746">
    <property type="term" value="F:translation elongation factor activity"/>
    <property type="evidence" value="ECO:0007669"/>
    <property type="project" value="UniProtKB-UniRule"/>
</dbReference>
<reference evidence="8 9" key="1">
    <citation type="submission" date="2013-04" db="EMBL/GenBank/DDBJ databases">
        <title>The Genome Sequence of Propionimicrobium lymphophilum ACS-093-V-SCH5.</title>
        <authorList>
            <consortium name="The Broad Institute Genomics Platform"/>
            <person name="Earl A."/>
            <person name="Ward D."/>
            <person name="Feldgarden M."/>
            <person name="Gevers D."/>
            <person name="Saerens B."/>
            <person name="Vaneechoutte M."/>
            <person name="Walker B."/>
            <person name="Young S."/>
            <person name="Zeng Q."/>
            <person name="Gargeya S."/>
            <person name="Fitzgerald M."/>
            <person name="Haas B."/>
            <person name="Abouelleil A."/>
            <person name="Allen A.W."/>
            <person name="Alvarado L."/>
            <person name="Arachchi H.M."/>
            <person name="Berlin A.M."/>
            <person name="Chapman S.B."/>
            <person name="Gainer-Dewar J."/>
            <person name="Goldberg J."/>
            <person name="Griggs A."/>
            <person name="Gujja S."/>
            <person name="Hansen M."/>
            <person name="Howarth C."/>
            <person name="Imamovic A."/>
            <person name="Ireland A."/>
            <person name="Larimer J."/>
            <person name="McCowan C."/>
            <person name="Murphy C."/>
            <person name="Pearson M."/>
            <person name="Poon T.W."/>
            <person name="Priest M."/>
            <person name="Roberts A."/>
            <person name="Saif S."/>
            <person name="Shea T."/>
            <person name="Sisk P."/>
            <person name="Sykes S."/>
            <person name="Wortman J."/>
            <person name="Nusbaum C."/>
            <person name="Birren B."/>
        </authorList>
    </citation>
    <scope>NUCLEOTIDE SEQUENCE [LARGE SCALE GENOMIC DNA]</scope>
    <source>
        <strain evidence="8 9">ACS-093-V-SCH5</strain>
    </source>
</reference>
<dbReference type="InterPro" id="IPR001816">
    <property type="entry name" value="Transl_elong_EFTs/EF1B"/>
</dbReference>
<dbReference type="FunFam" id="1.10.286.20:FF:000001">
    <property type="entry name" value="Elongation factor Ts"/>
    <property type="match status" value="1"/>
</dbReference>
<dbReference type="Proteomes" id="UP000014417">
    <property type="component" value="Unassembled WGS sequence"/>
</dbReference>
<keyword evidence="9" id="KW-1185">Reference proteome</keyword>
<dbReference type="HOGENOM" id="CLU_047155_0_0_11"/>
<dbReference type="InterPro" id="IPR009060">
    <property type="entry name" value="UBA-like_sf"/>
</dbReference>
<evidence type="ECO:0000256" key="6">
    <source>
        <dbReference type="HAMAP-Rule" id="MF_00050"/>
    </source>
</evidence>
<dbReference type="SUPFAM" id="SSF46934">
    <property type="entry name" value="UBA-like"/>
    <property type="match status" value="1"/>
</dbReference>
<feature type="region of interest" description="Involved in Mg(2+) ion dislocation from EF-Tu" evidence="6">
    <location>
        <begin position="75"/>
        <end position="78"/>
    </location>
</feature>
<dbReference type="RefSeq" id="WP_016455792.1">
    <property type="nucleotide sequence ID" value="NZ_KE150269.1"/>
</dbReference>
<accession>S2W0V9</accession>
<dbReference type="Gene3D" id="3.30.479.20">
    <property type="entry name" value="Elongation factor Ts, dimerisation domain"/>
    <property type="match status" value="2"/>
</dbReference>
<evidence type="ECO:0000256" key="2">
    <source>
        <dbReference type="ARBA" id="ARBA00016956"/>
    </source>
</evidence>
<dbReference type="Gene3D" id="1.10.286.20">
    <property type="match status" value="1"/>
</dbReference>
<evidence type="ECO:0000256" key="4">
    <source>
        <dbReference type="ARBA" id="ARBA00022917"/>
    </source>
</evidence>
<evidence type="ECO:0000313" key="9">
    <source>
        <dbReference type="Proteomes" id="UP000014417"/>
    </source>
</evidence>
<dbReference type="InterPro" id="IPR036402">
    <property type="entry name" value="EF-Ts_dimer_sf"/>
</dbReference>
<comment type="subcellular location">
    <subcellularLocation>
        <location evidence="6">Cytoplasm</location>
    </subcellularLocation>
</comment>
<dbReference type="PATRIC" id="fig|883161.3.peg.954"/>
<dbReference type="STRING" id="883161.HMPREF9306_00958"/>
<protein>
    <recommendedName>
        <fullName evidence="2 6">Elongation factor Ts</fullName>
        <shortName evidence="6">EF-Ts</shortName>
    </recommendedName>
</protein>
<evidence type="ECO:0000313" key="8">
    <source>
        <dbReference type="EMBL" id="EPD33418.1"/>
    </source>
</evidence>
<dbReference type="OrthoDB" id="9808348at2"/>
<dbReference type="Gene3D" id="1.10.8.10">
    <property type="entry name" value="DNA helicase RuvA subunit, C-terminal domain"/>
    <property type="match status" value="1"/>
</dbReference>